<organism evidence="2 3">
    <name type="scientific">Acorus calamus</name>
    <name type="common">Sweet flag</name>
    <dbReference type="NCBI Taxonomy" id="4465"/>
    <lineage>
        <taxon>Eukaryota</taxon>
        <taxon>Viridiplantae</taxon>
        <taxon>Streptophyta</taxon>
        <taxon>Embryophyta</taxon>
        <taxon>Tracheophyta</taxon>
        <taxon>Spermatophyta</taxon>
        <taxon>Magnoliopsida</taxon>
        <taxon>Liliopsida</taxon>
        <taxon>Acoraceae</taxon>
        <taxon>Acorus</taxon>
    </lineage>
</organism>
<dbReference type="EMBL" id="JAUJYO010000021">
    <property type="protein sequence ID" value="KAK1284493.1"/>
    <property type="molecule type" value="Genomic_DNA"/>
</dbReference>
<dbReference type="AlphaFoldDB" id="A0AAV9C874"/>
<evidence type="ECO:0000313" key="3">
    <source>
        <dbReference type="Proteomes" id="UP001180020"/>
    </source>
</evidence>
<name>A0AAV9C874_ACOCL</name>
<evidence type="ECO:0000313" key="2">
    <source>
        <dbReference type="EMBL" id="KAK1284493.1"/>
    </source>
</evidence>
<protein>
    <submittedName>
        <fullName evidence="2">Uncharacterized protein</fullName>
    </submittedName>
</protein>
<dbReference type="Proteomes" id="UP001180020">
    <property type="component" value="Unassembled WGS sequence"/>
</dbReference>
<accession>A0AAV9C874</accession>
<reference evidence="2" key="2">
    <citation type="submission" date="2023-06" db="EMBL/GenBank/DDBJ databases">
        <authorList>
            <person name="Ma L."/>
            <person name="Liu K.-W."/>
            <person name="Li Z."/>
            <person name="Hsiao Y.-Y."/>
            <person name="Qi Y."/>
            <person name="Fu T."/>
            <person name="Tang G."/>
            <person name="Zhang D."/>
            <person name="Sun W.-H."/>
            <person name="Liu D.-K."/>
            <person name="Li Y."/>
            <person name="Chen G.-Z."/>
            <person name="Liu X.-D."/>
            <person name="Liao X.-Y."/>
            <person name="Jiang Y.-T."/>
            <person name="Yu X."/>
            <person name="Hao Y."/>
            <person name="Huang J."/>
            <person name="Zhao X.-W."/>
            <person name="Ke S."/>
            <person name="Chen Y.-Y."/>
            <person name="Wu W.-L."/>
            <person name="Hsu J.-L."/>
            <person name="Lin Y.-F."/>
            <person name="Huang M.-D."/>
            <person name="Li C.-Y."/>
            <person name="Huang L."/>
            <person name="Wang Z.-W."/>
            <person name="Zhao X."/>
            <person name="Zhong W.-Y."/>
            <person name="Peng D.-H."/>
            <person name="Ahmad S."/>
            <person name="Lan S."/>
            <person name="Zhang J.-S."/>
            <person name="Tsai W.-C."/>
            <person name="Van De Peer Y."/>
            <person name="Liu Z.-J."/>
        </authorList>
    </citation>
    <scope>NUCLEOTIDE SEQUENCE</scope>
    <source>
        <strain evidence="2">CP</strain>
        <tissue evidence="2">Leaves</tissue>
    </source>
</reference>
<keyword evidence="3" id="KW-1185">Reference proteome</keyword>
<feature type="region of interest" description="Disordered" evidence="1">
    <location>
        <begin position="1"/>
        <end position="21"/>
    </location>
</feature>
<proteinExistence type="predicted"/>
<reference evidence="2" key="1">
    <citation type="journal article" date="2023" name="Nat. Commun.">
        <title>Diploid and tetraploid genomes of Acorus and the evolution of monocots.</title>
        <authorList>
            <person name="Ma L."/>
            <person name="Liu K.W."/>
            <person name="Li Z."/>
            <person name="Hsiao Y.Y."/>
            <person name="Qi Y."/>
            <person name="Fu T."/>
            <person name="Tang G.D."/>
            <person name="Zhang D."/>
            <person name="Sun W.H."/>
            <person name="Liu D.K."/>
            <person name="Li Y."/>
            <person name="Chen G.Z."/>
            <person name="Liu X.D."/>
            <person name="Liao X.Y."/>
            <person name="Jiang Y.T."/>
            <person name="Yu X."/>
            <person name="Hao Y."/>
            <person name="Huang J."/>
            <person name="Zhao X.W."/>
            <person name="Ke S."/>
            <person name="Chen Y.Y."/>
            <person name="Wu W.L."/>
            <person name="Hsu J.L."/>
            <person name="Lin Y.F."/>
            <person name="Huang M.D."/>
            <person name="Li C.Y."/>
            <person name="Huang L."/>
            <person name="Wang Z.W."/>
            <person name="Zhao X."/>
            <person name="Zhong W.Y."/>
            <person name="Peng D.H."/>
            <person name="Ahmad S."/>
            <person name="Lan S."/>
            <person name="Zhang J.S."/>
            <person name="Tsai W.C."/>
            <person name="Van de Peer Y."/>
            <person name="Liu Z.J."/>
        </authorList>
    </citation>
    <scope>NUCLEOTIDE SEQUENCE</scope>
    <source>
        <strain evidence="2">CP</strain>
    </source>
</reference>
<gene>
    <name evidence="2" type="ORF">QJS10_CPB21g01383</name>
</gene>
<sequence>MHNGLMASTLPDTMEPRSQLPTPNYALFEKISLSYDFATRKNPGESYIKVKNGNCTLESLEDSEYVNMWE</sequence>
<evidence type="ECO:0000256" key="1">
    <source>
        <dbReference type="SAM" id="MobiDB-lite"/>
    </source>
</evidence>
<comment type="caution">
    <text evidence="2">The sequence shown here is derived from an EMBL/GenBank/DDBJ whole genome shotgun (WGS) entry which is preliminary data.</text>
</comment>